<sequence>MSQQDAAKEQANTRNNLRVVSVFAAAAIGIVGVLVILYAWQLPPFTRHIQFTDNAYVRGQTTFISPQVNGYITEVKVQDFEQVKKGDPAVADRRSYLPPAGAPGRGAAGDENRHPQQQPATA</sequence>
<reference evidence="3 4" key="1">
    <citation type="submission" date="2019-05" db="EMBL/GenBank/DDBJ databases">
        <authorList>
            <consortium name="Pathogen Informatics"/>
        </authorList>
    </citation>
    <scope>NUCLEOTIDE SEQUENCE [LARGE SCALE GENOMIC DNA]</scope>
    <source>
        <strain evidence="3 4">NCTC13032</strain>
    </source>
</reference>
<feature type="region of interest" description="Disordered" evidence="1">
    <location>
        <begin position="88"/>
        <end position="122"/>
    </location>
</feature>
<proteinExistence type="predicted"/>
<evidence type="ECO:0000256" key="2">
    <source>
        <dbReference type="SAM" id="Phobius"/>
    </source>
</evidence>
<dbReference type="Proteomes" id="UP000310719">
    <property type="component" value="Chromosome"/>
</dbReference>
<dbReference type="STRING" id="83655.APT61_10170"/>
<evidence type="ECO:0000313" key="4">
    <source>
        <dbReference type="Proteomes" id="UP000310719"/>
    </source>
</evidence>
<dbReference type="AlphaFoldDB" id="A0A4V6JIN1"/>
<organism evidence="3 4">
    <name type="scientific">Leclercia adecarboxylata</name>
    <dbReference type="NCBI Taxonomy" id="83655"/>
    <lineage>
        <taxon>Bacteria</taxon>
        <taxon>Pseudomonadati</taxon>
        <taxon>Pseudomonadota</taxon>
        <taxon>Gammaproteobacteria</taxon>
        <taxon>Enterobacterales</taxon>
        <taxon>Enterobacteriaceae</taxon>
        <taxon>Leclercia</taxon>
    </lineage>
</organism>
<protein>
    <submittedName>
        <fullName evidence="3">Multidrug efflux system protein EmrA</fullName>
    </submittedName>
</protein>
<dbReference type="EMBL" id="LR590464">
    <property type="protein sequence ID" value="VTP68893.1"/>
    <property type="molecule type" value="Genomic_DNA"/>
</dbReference>
<feature type="transmembrane region" description="Helical" evidence="2">
    <location>
        <begin position="20"/>
        <end position="40"/>
    </location>
</feature>
<keyword evidence="2" id="KW-1133">Transmembrane helix</keyword>
<gene>
    <name evidence="3" type="ORF">NCTC13032_03783</name>
</gene>
<accession>A0A4V6JIN1</accession>
<evidence type="ECO:0000256" key="1">
    <source>
        <dbReference type="SAM" id="MobiDB-lite"/>
    </source>
</evidence>
<evidence type="ECO:0000313" key="3">
    <source>
        <dbReference type="EMBL" id="VTP68893.1"/>
    </source>
</evidence>
<keyword evidence="2" id="KW-0472">Membrane</keyword>
<name>A0A4V6JIN1_9ENTR</name>
<keyword evidence="2" id="KW-0812">Transmembrane</keyword>